<keyword evidence="1" id="KW-0472">Membrane</keyword>
<feature type="transmembrane region" description="Helical" evidence="1">
    <location>
        <begin position="7"/>
        <end position="23"/>
    </location>
</feature>
<reference evidence="2" key="1">
    <citation type="submission" date="2022-05" db="EMBL/GenBank/DDBJ databases">
        <authorList>
            <person name="Sun X."/>
        </authorList>
    </citation>
    <scope>NUCLEOTIDE SEQUENCE</scope>
    <source>
        <strain evidence="2">Ai-910</strain>
    </source>
</reference>
<keyword evidence="3" id="KW-1185">Reference proteome</keyword>
<sequence>MIQYYQIAFWILLAVAVWHYFKYNDEFLLLPVAFFYFTGIQRYLAVAEGKAEWVRVAYTRNIFSPMTDEKAMEAMFLFAMGTVILVLSYRIFNRKVQWPRWQVDNNEVFTAFIKQHKSLILGLFIFYIFLYTITRPLIGGSIALGQSYFLLLPMAVGGFVLLAYLVFRSYTWQEDTGVKLLYLGLMIYAIIQSYHPGQRFQFLSWMVSIGVLVTKDYNTKRKIKYYIAGGMLVLFFFSLAGVMRKTDVSNLSISQQWELASARTESREDQNMLDGFMMVLDVYPEHLNYHYGGEHLEILMRPIPRAIWPGKPLGGYANKLGLNQLEKGTVGISQTIYGTFYGEGGFWGIIIFSVLYGWLFVKLFRMAARYNSDLYWLIKGIILASFIPILRGGDLPGIVAFIGMSYWPVFIMIYLYNRHLKKLGLQ</sequence>
<reference evidence="2" key="2">
    <citation type="submission" date="2022-06" db="EMBL/GenBank/DDBJ databases">
        <title>Xiashengella guii gen. nov. sp. nov., a bacterium isolated form anaerobic digestion tank.</title>
        <authorList>
            <person name="Huang H."/>
        </authorList>
    </citation>
    <scope>NUCLEOTIDE SEQUENCE</scope>
    <source>
        <strain evidence="2">Ai-910</strain>
    </source>
</reference>
<feature type="transmembrane region" description="Helical" evidence="1">
    <location>
        <begin position="74"/>
        <end position="92"/>
    </location>
</feature>
<evidence type="ECO:0000256" key="1">
    <source>
        <dbReference type="SAM" id="Phobius"/>
    </source>
</evidence>
<keyword evidence="1" id="KW-1133">Transmembrane helix</keyword>
<evidence type="ECO:0000313" key="3">
    <source>
        <dbReference type="Proteomes" id="UP001056426"/>
    </source>
</evidence>
<feature type="transmembrane region" description="Helical" evidence="1">
    <location>
        <begin position="397"/>
        <end position="416"/>
    </location>
</feature>
<name>A0A9J6ZSS9_9BACT</name>
<dbReference type="KEGG" id="alkq:M9189_05425"/>
<feature type="transmembrane region" description="Helical" evidence="1">
    <location>
        <begin position="119"/>
        <end position="142"/>
    </location>
</feature>
<dbReference type="RefSeq" id="WP_250725212.1">
    <property type="nucleotide sequence ID" value="NZ_CP098400.1"/>
</dbReference>
<dbReference type="Proteomes" id="UP001056426">
    <property type="component" value="Chromosome"/>
</dbReference>
<accession>A0A9J6ZSS9</accession>
<protein>
    <submittedName>
        <fullName evidence="2">Oligosaccharide repeat unit polymerase</fullName>
    </submittedName>
</protein>
<dbReference type="AlphaFoldDB" id="A0A9J6ZSS9"/>
<gene>
    <name evidence="2" type="ORF">M9189_05425</name>
</gene>
<dbReference type="EMBL" id="CP098400">
    <property type="protein sequence ID" value="URW80791.1"/>
    <property type="molecule type" value="Genomic_DNA"/>
</dbReference>
<feature type="transmembrane region" description="Helical" evidence="1">
    <location>
        <begin position="225"/>
        <end position="243"/>
    </location>
</feature>
<keyword evidence="1" id="KW-0812">Transmembrane</keyword>
<feature type="transmembrane region" description="Helical" evidence="1">
    <location>
        <begin position="148"/>
        <end position="167"/>
    </location>
</feature>
<proteinExistence type="predicted"/>
<organism evidence="2 3">
    <name type="scientific">Xiashengella succiniciproducens</name>
    <dbReference type="NCBI Taxonomy" id="2949635"/>
    <lineage>
        <taxon>Bacteria</taxon>
        <taxon>Pseudomonadati</taxon>
        <taxon>Bacteroidota</taxon>
        <taxon>Bacteroidia</taxon>
        <taxon>Marinilabiliales</taxon>
        <taxon>Marinilabiliaceae</taxon>
        <taxon>Xiashengella</taxon>
    </lineage>
</organism>
<feature type="transmembrane region" description="Helical" evidence="1">
    <location>
        <begin position="373"/>
        <end position="391"/>
    </location>
</feature>
<evidence type="ECO:0000313" key="2">
    <source>
        <dbReference type="EMBL" id="URW80791.1"/>
    </source>
</evidence>
<feature type="transmembrane region" description="Helical" evidence="1">
    <location>
        <begin position="344"/>
        <end position="361"/>
    </location>
</feature>